<keyword evidence="2" id="KW-0472">Membrane</keyword>
<feature type="region of interest" description="Disordered" evidence="1">
    <location>
        <begin position="121"/>
        <end position="179"/>
    </location>
</feature>
<keyword evidence="2" id="KW-1133">Transmembrane helix</keyword>
<evidence type="ECO:0000256" key="2">
    <source>
        <dbReference type="SAM" id="Phobius"/>
    </source>
</evidence>
<dbReference type="EMBL" id="CAJPDR010000403">
    <property type="protein sequence ID" value="CAF9935221.1"/>
    <property type="molecule type" value="Genomic_DNA"/>
</dbReference>
<comment type="caution">
    <text evidence="3">The sequence shown here is derived from an EMBL/GenBank/DDBJ whole genome shotgun (WGS) entry which is preliminary data.</text>
</comment>
<organism evidence="3 4">
    <name type="scientific">Alectoria fallacina</name>
    <dbReference type="NCBI Taxonomy" id="1903189"/>
    <lineage>
        <taxon>Eukaryota</taxon>
        <taxon>Fungi</taxon>
        <taxon>Dikarya</taxon>
        <taxon>Ascomycota</taxon>
        <taxon>Pezizomycotina</taxon>
        <taxon>Lecanoromycetes</taxon>
        <taxon>OSLEUM clade</taxon>
        <taxon>Lecanoromycetidae</taxon>
        <taxon>Lecanorales</taxon>
        <taxon>Lecanorineae</taxon>
        <taxon>Parmeliaceae</taxon>
        <taxon>Alectoria</taxon>
    </lineage>
</organism>
<dbReference type="OrthoDB" id="3944128at2759"/>
<protein>
    <submittedName>
        <fullName evidence="3">Uncharacterized protein</fullName>
    </submittedName>
</protein>
<feature type="compositionally biased region" description="Polar residues" evidence="1">
    <location>
        <begin position="243"/>
        <end position="268"/>
    </location>
</feature>
<sequence length="599" mass="63058">MLTFAPEELSTIEWPAWDRASIPLDATKSFNFGDLPCPPSSVMVADQYKPAPGFPYRPVLSPPAQIYSLQPGWSNCVITHAFVGIDPPMVLKPAAALVPNLTPTSSQSQAAESTVTSSLKLASEAAGSGDTAIMRDPSPAPAHKIPVAGPRRTSNPPSLSTARNDPLHPENSLNPHDPLTVKAHTRLNDFPAAISLQDAPKIQASSEKARDPSFHDPLEDGKSLSTAKAESPNKDLYVFHPPHTSSYQRSDKNSASSPNEVISDSTPLTHGENYEEGASRPRTGTTQSPSSDYGRSQRHISSGPNTTPHHISLSQKSKPLQDKSIANADPPQLETQLDSDISTEIANISPIPMETTMDLPIVSPPIRPLISSASKAFKGFLELKPDPLMYSSASVTNLTMNASSESFGLATSLPKDPHHVEADAAVASLLTPISTPNDPVANDVDSTSDVKFHIAASGEIGASVAPDSSIDTEYHIVASSVPQIASNADTLPSLFAPSSSVLAGANGAQSKSSNDSFKVAFGNRTALALEVSSVDSTAGTRVQASEGSKGSFGGGTVLPHKNGGGRSVGGFLADLYGRFACLIFFLLGECLTGWMWGWS</sequence>
<keyword evidence="2" id="KW-0812">Transmembrane</keyword>
<feature type="compositionally biased region" description="Polar residues" evidence="1">
    <location>
        <begin position="152"/>
        <end position="163"/>
    </location>
</feature>
<evidence type="ECO:0000313" key="3">
    <source>
        <dbReference type="EMBL" id="CAF9935221.1"/>
    </source>
</evidence>
<evidence type="ECO:0000256" key="1">
    <source>
        <dbReference type="SAM" id="MobiDB-lite"/>
    </source>
</evidence>
<evidence type="ECO:0000313" key="4">
    <source>
        <dbReference type="Proteomes" id="UP000664203"/>
    </source>
</evidence>
<accession>A0A8H3G2W0</accession>
<feature type="transmembrane region" description="Helical" evidence="2">
    <location>
        <begin position="575"/>
        <end position="596"/>
    </location>
</feature>
<keyword evidence="4" id="KW-1185">Reference proteome</keyword>
<feature type="region of interest" description="Disordered" evidence="1">
    <location>
        <begin position="201"/>
        <end position="327"/>
    </location>
</feature>
<name>A0A8H3G2W0_9LECA</name>
<dbReference type="AlphaFoldDB" id="A0A8H3G2W0"/>
<reference evidence="3" key="1">
    <citation type="submission" date="2021-03" db="EMBL/GenBank/DDBJ databases">
        <authorList>
            <person name="Tagirdzhanova G."/>
        </authorList>
    </citation>
    <scope>NUCLEOTIDE SEQUENCE</scope>
</reference>
<dbReference type="Proteomes" id="UP000664203">
    <property type="component" value="Unassembled WGS sequence"/>
</dbReference>
<proteinExistence type="predicted"/>
<feature type="compositionally biased region" description="Polar residues" evidence="1">
    <location>
        <begin position="282"/>
        <end position="318"/>
    </location>
</feature>
<gene>
    <name evidence="3" type="ORF">ALECFALPRED_006338</name>
</gene>
<feature type="compositionally biased region" description="Basic and acidic residues" evidence="1">
    <location>
        <begin position="207"/>
        <end position="222"/>
    </location>
</feature>